<evidence type="ECO:0000313" key="2">
    <source>
        <dbReference type="Proteomes" id="UP001596395"/>
    </source>
</evidence>
<dbReference type="InterPro" id="IPR036390">
    <property type="entry name" value="WH_DNA-bd_sf"/>
</dbReference>
<proteinExistence type="predicted"/>
<organism evidence="1 2">
    <name type="scientific">Halorubellus litoreus</name>
    <dbReference type="NCBI Taxonomy" id="755308"/>
    <lineage>
        <taxon>Archaea</taxon>
        <taxon>Methanobacteriati</taxon>
        <taxon>Methanobacteriota</taxon>
        <taxon>Stenosarchaea group</taxon>
        <taxon>Halobacteria</taxon>
        <taxon>Halobacteriales</taxon>
        <taxon>Halorubellaceae</taxon>
        <taxon>Halorubellus</taxon>
    </lineage>
</organism>
<keyword evidence="2" id="KW-1185">Reference proteome</keyword>
<dbReference type="RefSeq" id="WP_336348621.1">
    <property type="nucleotide sequence ID" value="NZ_JAZAQL010000001.1"/>
</dbReference>
<comment type="caution">
    <text evidence="1">The sequence shown here is derived from an EMBL/GenBank/DDBJ whole genome shotgun (WGS) entry which is preliminary data.</text>
</comment>
<dbReference type="AlphaFoldDB" id="A0ABD5VCC0"/>
<accession>A0ABD5VCC0</accession>
<dbReference type="EMBL" id="JBHSXN010000001">
    <property type="protein sequence ID" value="MFC6951596.1"/>
    <property type="molecule type" value="Genomic_DNA"/>
</dbReference>
<dbReference type="Pfam" id="PF12840">
    <property type="entry name" value="HTH_20"/>
    <property type="match status" value="1"/>
</dbReference>
<reference evidence="1 2" key="1">
    <citation type="journal article" date="2019" name="Int. J. Syst. Evol. Microbiol.">
        <title>The Global Catalogue of Microorganisms (GCM) 10K type strain sequencing project: providing services to taxonomists for standard genome sequencing and annotation.</title>
        <authorList>
            <consortium name="The Broad Institute Genomics Platform"/>
            <consortium name="The Broad Institute Genome Sequencing Center for Infectious Disease"/>
            <person name="Wu L."/>
            <person name="Ma J."/>
        </authorList>
    </citation>
    <scope>NUCLEOTIDE SEQUENCE [LARGE SCALE GENOMIC DNA]</scope>
    <source>
        <strain evidence="1 2">GX26</strain>
    </source>
</reference>
<protein>
    <submittedName>
        <fullName evidence="1">Helix-turn-helix domain-containing protein</fullName>
    </submittedName>
</protein>
<evidence type="ECO:0000313" key="1">
    <source>
        <dbReference type="EMBL" id="MFC6951596.1"/>
    </source>
</evidence>
<name>A0ABD5VCC0_9EURY</name>
<dbReference type="InterPro" id="IPR036388">
    <property type="entry name" value="WH-like_DNA-bd_sf"/>
</dbReference>
<dbReference type="Gene3D" id="1.10.10.10">
    <property type="entry name" value="Winged helix-like DNA-binding domain superfamily/Winged helix DNA-binding domain"/>
    <property type="match status" value="1"/>
</dbReference>
<gene>
    <name evidence="1" type="ORF">ACFQGB_01850</name>
</gene>
<sequence length="125" mass="13394">MSAQRAPEQIGIEQTTEVDTDALLTALQDEDCRAIVEAVEDEALSASELAEECDLPTSTTYRKLDTLTDAALLDERLRLSSSGSHEREYVAGHVDLTISVGSGATVDVEAETNAADQLRAHSMAD</sequence>
<dbReference type="SUPFAM" id="SSF46785">
    <property type="entry name" value="Winged helix' DNA-binding domain"/>
    <property type="match status" value="1"/>
</dbReference>
<dbReference type="Proteomes" id="UP001596395">
    <property type="component" value="Unassembled WGS sequence"/>
</dbReference>